<evidence type="ECO:0000256" key="7">
    <source>
        <dbReference type="RuleBase" id="RU363037"/>
    </source>
</evidence>
<dbReference type="AlphaFoldDB" id="A0A1H1YES2"/>
<comment type="similarity">
    <text evidence="1">Belongs to the class-I aminoacyl-tRNA synthetase family. Glutamate--tRNA ligase type 1 subfamily.</text>
</comment>
<keyword evidence="4 7" id="KW-0067">ATP-binding</keyword>
<proteinExistence type="inferred from homology"/>
<keyword evidence="3 7" id="KW-0547">Nucleotide-binding</keyword>
<dbReference type="InterPro" id="IPR049940">
    <property type="entry name" value="GluQ/Sye"/>
</dbReference>
<dbReference type="GO" id="GO:0000049">
    <property type="term" value="F:tRNA binding"/>
    <property type="evidence" value="ECO:0007669"/>
    <property type="project" value="InterPro"/>
</dbReference>
<evidence type="ECO:0000256" key="6">
    <source>
        <dbReference type="ARBA" id="ARBA00023146"/>
    </source>
</evidence>
<evidence type="ECO:0000259" key="8">
    <source>
        <dbReference type="Pfam" id="PF00749"/>
    </source>
</evidence>
<dbReference type="EMBL" id="LT629732">
    <property type="protein sequence ID" value="SDT19881.1"/>
    <property type="molecule type" value="Genomic_DNA"/>
</dbReference>
<dbReference type="InterPro" id="IPR014729">
    <property type="entry name" value="Rossmann-like_a/b/a_fold"/>
</dbReference>
<dbReference type="GO" id="GO:0005829">
    <property type="term" value="C:cytosol"/>
    <property type="evidence" value="ECO:0007669"/>
    <property type="project" value="TreeGrafter"/>
</dbReference>
<dbReference type="PRINTS" id="PR00987">
    <property type="entry name" value="TRNASYNTHGLU"/>
</dbReference>
<keyword evidence="2 7" id="KW-0436">Ligase</keyword>
<dbReference type="InterPro" id="IPR008925">
    <property type="entry name" value="aa_tRNA-synth_I_cd-bd_sf"/>
</dbReference>
<dbReference type="InterPro" id="IPR020751">
    <property type="entry name" value="aa-tRNA-synth_I_codon-bd_sub2"/>
</dbReference>
<reference evidence="10 11" key="1">
    <citation type="submission" date="2016-10" db="EMBL/GenBank/DDBJ databases">
        <authorList>
            <person name="de Groot N.N."/>
        </authorList>
    </citation>
    <scope>NUCLEOTIDE SEQUENCE [LARGE SCALE GENOMIC DNA]</scope>
    <source>
        <strain evidence="10 11">DSM 22024</strain>
    </source>
</reference>
<dbReference type="PANTHER" id="PTHR43311:SF2">
    <property type="entry name" value="GLUTAMATE--TRNA LIGASE, MITOCHONDRIAL-RELATED"/>
    <property type="match status" value="1"/>
</dbReference>
<sequence length="551" mass="61434">MLDRAEIDALFPADLPEPAYWEQQYPPRQLPEGAKVTRVGPSPTGSAHLGLLYVAIIDRSVADESGGRYIFRIEDTDQAREVPGALEQFDRAFAYFAVKPDEAEDLPGDYGPYRQSRRSHIYLSYVRELLRQDKAYLCFATKEELAQITATQQKTKLPTGYYGRWAIWRDAEPDAVRAKLAEGAPYVVRFRAPARPGARTRFTDAIRGELSHESNRNDVVILKTSAQEPRLPTYHFAHAVDDHLMRVNLVIRADEWISSVPLHLQLFEALGFEAPEYAHIAPLNKQDGGSKRKLSKRKDPEASVDFFLEVGYPAPATQYYLRGLANGRLADLPMAEALAAPIRLADCGVAGPLVDVVKLSDISADYIATLSGEEILGQLSAWAQTYDPELVDVVARDRDLALRALAVEREGVDNPRKDLRRWSDFRPVYGFFFPALFPLVSDPGDERLGGLDPAIVRTLAAEFADGYQELDDPQEWFAQIRDLAARHGFAKNAKEYKRDPDAFPGSIREAAQVIRVALTGSTRSPDLFSVARALGAPEVLRRVRALTGDQA</sequence>
<dbReference type="SUPFAM" id="SSF48163">
    <property type="entry name" value="An anticodon-binding domain of class I aminoacyl-tRNA synthetases"/>
    <property type="match status" value="1"/>
</dbReference>
<keyword evidence="6 7" id="KW-0030">Aminoacyl-tRNA synthetase</keyword>
<organism evidence="10 11">
    <name type="scientific">Actinopolymorpha singaporensis</name>
    <dbReference type="NCBI Taxonomy" id="117157"/>
    <lineage>
        <taxon>Bacteria</taxon>
        <taxon>Bacillati</taxon>
        <taxon>Actinomycetota</taxon>
        <taxon>Actinomycetes</taxon>
        <taxon>Propionibacteriales</taxon>
        <taxon>Actinopolymorphaceae</taxon>
        <taxon>Actinopolymorpha</taxon>
    </lineage>
</organism>
<dbReference type="PANTHER" id="PTHR43311">
    <property type="entry name" value="GLUTAMATE--TRNA LIGASE"/>
    <property type="match status" value="1"/>
</dbReference>
<evidence type="ECO:0000256" key="2">
    <source>
        <dbReference type="ARBA" id="ARBA00022598"/>
    </source>
</evidence>
<evidence type="ECO:0000256" key="1">
    <source>
        <dbReference type="ARBA" id="ARBA00007894"/>
    </source>
</evidence>
<dbReference type="STRING" id="117157.SAMN04489717_5450"/>
<evidence type="ECO:0000256" key="4">
    <source>
        <dbReference type="ARBA" id="ARBA00022840"/>
    </source>
</evidence>
<dbReference type="SUPFAM" id="SSF52374">
    <property type="entry name" value="Nucleotidylyl transferase"/>
    <property type="match status" value="1"/>
</dbReference>
<evidence type="ECO:0000259" key="9">
    <source>
        <dbReference type="Pfam" id="PF19269"/>
    </source>
</evidence>
<dbReference type="Gene3D" id="3.40.50.620">
    <property type="entry name" value="HUPs"/>
    <property type="match status" value="1"/>
</dbReference>
<evidence type="ECO:0000313" key="10">
    <source>
        <dbReference type="EMBL" id="SDT19881.1"/>
    </source>
</evidence>
<keyword evidence="11" id="KW-1185">Reference proteome</keyword>
<dbReference type="InterPro" id="IPR045462">
    <property type="entry name" value="aa-tRNA-synth_I_cd-bd"/>
</dbReference>
<dbReference type="InterPro" id="IPR000924">
    <property type="entry name" value="Glu/Gln-tRNA-synth"/>
</dbReference>
<dbReference type="Proteomes" id="UP000198983">
    <property type="component" value="Chromosome I"/>
</dbReference>
<dbReference type="RefSeq" id="WP_092656350.1">
    <property type="nucleotide sequence ID" value="NZ_LT629732.1"/>
</dbReference>
<dbReference type="GO" id="GO:0005524">
    <property type="term" value="F:ATP binding"/>
    <property type="evidence" value="ECO:0007669"/>
    <property type="project" value="UniProtKB-KW"/>
</dbReference>
<protein>
    <submittedName>
        <fullName evidence="10">Glutamyl-tRNA synthetase</fullName>
    </submittedName>
</protein>
<dbReference type="Gene3D" id="1.10.10.350">
    <property type="match status" value="1"/>
</dbReference>
<feature type="domain" description="Glutamyl/glutaminyl-tRNA synthetase class Ib catalytic" evidence="8">
    <location>
        <begin position="36"/>
        <end position="322"/>
    </location>
</feature>
<dbReference type="OrthoDB" id="9807503at2"/>
<dbReference type="Pfam" id="PF00749">
    <property type="entry name" value="tRNA-synt_1c"/>
    <property type="match status" value="1"/>
</dbReference>
<accession>A0A1H1YES2</accession>
<keyword evidence="5 7" id="KW-0648">Protein biosynthesis</keyword>
<name>A0A1H1YES2_9ACTN</name>
<gene>
    <name evidence="10" type="ORF">SAMN04489717_5450</name>
</gene>
<dbReference type="GO" id="GO:0006424">
    <property type="term" value="P:glutamyl-tRNA aminoacylation"/>
    <property type="evidence" value="ECO:0007669"/>
    <property type="project" value="TreeGrafter"/>
</dbReference>
<dbReference type="GO" id="GO:0004818">
    <property type="term" value="F:glutamate-tRNA ligase activity"/>
    <property type="evidence" value="ECO:0007669"/>
    <property type="project" value="TreeGrafter"/>
</dbReference>
<dbReference type="Pfam" id="PF19269">
    <property type="entry name" value="Anticodon_2"/>
    <property type="match status" value="1"/>
</dbReference>
<feature type="domain" description="Aminoacyl-tRNA synthetase class I anticodon-binding" evidence="9">
    <location>
        <begin position="508"/>
        <end position="545"/>
    </location>
</feature>
<evidence type="ECO:0000313" key="11">
    <source>
        <dbReference type="Proteomes" id="UP000198983"/>
    </source>
</evidence>
<dbReference type="InterPro" id="IPR020058">
    <property type="entry name" value="Glu/Gln-tRNA-synth_Ib_cat-dom"/>
</dbReference>
<evidence type="ECO:0000256" key="3">
    <source>
        <dbReference type="ARBA" id="ARBA00022741"/>
    </source>
</evidence>
<evidence type="ECO:0000256" key="5">
    <source>
        <dbReference type="ARBA" id="ARBA00022917"/>
    </source>
</evidence>